<evidence type="ECO:0000313" key="6">
    <source>
        <dbReference type="Proteomes" id="UP000605086"/>
    </source>
</evidence>
<dbReference type="InterPro" id="IPR001789">
    <property type="entry name" value="Sig_transdc_resp-reg_receiver"/>
</dbReference>
<dbReference type="CDD" id="cd17546">
    <property type="entry name" value="REC_hyHK_CKI1_RcsC-like"/>
    <property type="match status" value="1"/>
</dbReference>
<name>A0ABX2KDW4_9PROT</name>
<evidence type="ECO:0000313" key="5">
    <source>
        <dbReference type="EMBL" id="NUB00687.1"/>
    </source>
</evidence>
<dbReference type="PROSITE" id="PS50110">
    <property type="entry name" value="RESPONSE_REGULATORY"/>
    <property type="match status" value="1"/>
</dbReference>
<gene>
    <name evidence="5" type="ORF">GBZ48_15475</name>
</gene>
<evidence type="ECO:0000256" key="2">
    <source>
        <dbReference type="ARBA" id="ARBA00023012"/>
    </source>
</evidence>
<reference evidence="5 6" key="1">
    <citation type="submission" date="2019-10" db="EMBL/GenBank/DDBJ databases">
        <title>Genome sequence of Azospirillum melinis.</title>
        <authorList>
            <person name="Ambrosini A."/>
            <person name="Sant'Anna F.H."/>
            <person name="Cassan F.D."/>
            <person name="Souza E.M."/>
            <person name="Passaglia L.M.P."/>
        </authorList>
    </citation>
    <scope>NUCLEOTIDE SEQUENCE [LARGE SCALE GENOMIC DNA]</scope>
    <source>
        <strain evidence="5 6">TMCY0552</strain>
    </source>
</reference>
<evidence type="ECO:0000259" key="4">
    <source>
        <dbReference type="PROSITE" id="PS50110"/>
    </source>
</evidence>
<accession>A0ABX2KDW4</accession>
<evidence type="ECO:0000256" key="1">
    <source>
        <dbReference type="ARBA" id="ARBA00022553"/>
    </source>
</evidence>
<dbReference type="SMART" id="SM00448">
    <property type="entry name" value="REC"/>
    <property type="match status" value="1"/>
</dbReference>
<keyword evidence="2" id="KW-0902">Two-component regulatory system</keyword>
<sequence>MMALTSAALESPLLPRQQDRLLAVQAAGAALRATMAALRPMGPGAEAEESLTLAALAADVDAATAKAMSIESGADEEFTGDAAGLRGLLTLLAAEGGASLSLSLRSAGEAAELTLRHRGAARLRPLVLAAVQPLVRRLGGDLPTGGPDGAAGEWLTVRIPVRAVLRPAALSVLLVEDNPIGRLVAAGFLKALGHTVTTAEDGAQGLAAATDRRFDLIVMDVQMPVMDGHEAARAIRALPGEAGRVPIVALTAGTDAEDDARCRAAGMDDCLHKPLTMDRLRTVLERLFPGRVQAGG</sequence>
<keyword evidence="1 3" id="KW-0597">Phosphoprotein</keyword>
<dbReference type="PANTHER" id="PTHR45339">
    <property type="entry name" value="HYBRID SIGNAL TRANSDUCTION HISTIDINE KINASE J"/>
    <property type="match status" value="1"/>
</dbReference>
<feature type="modified residue" description="4-aspartylphosphate" evidence="3">
    <location>
        <position position="220"/>
    </location>
</feature>
<comment type="caution">
    <text evidence="5">The sequence shown here is derived from an EMBL/GenBank/DDBJ whole genome shotgun (WGS) entry which is preliminary data.</text>
</comment>
<dbReference type="SUPFAM" id="SSF52172">
    <property type="entry name" value="CheY-like"/>
    <property type="match status" value="1"/>
</dbReference>
<evidence type="ECO:0000256" key="3">
    <source>
        <dbReference type="PROSITE-ProRule" id="PRU00169"/>
    </source>
</evidence>
<protein>
    <submittedName>
        <fullName evidence="5">Response regulator</fullName>
    </submittedName>
</protein>
<feature type="domain" description="Response regulatory" evidence="4">
    <location>
        <begin position="171"/>
        <end position="288"/>
    </location>
</feature>
<dbReference type="Pfam" id="PF00072">
    <property type="entry name" value="Response_reg"/>
    <property type="match status" value="1"/>
</dbReference>
<proteinExistence type="predicted"/>
<dbReference type="EMBL" id="WHOS01000018">
    <property type="protein sequence ID" value="NUB00687.1"/>
    <property type="molecule type" value="Genomic_DNA"/>
</dbReference>
<dbReference type="PANTHER" id="PTHR45339:SF1">
    <property type="entry name" value="HYBRID SIGNAL TRANSDUCTION HISTIDINE KINASE J"/>
    <property type="match status" value="1"/>
</dbReference>
<organism evidence="5 6">
    <name type="scientific">Azospirillum melinis</name>
    <dbReference type="NCBI Taxonomy" id="328839"/>
    <lineage>
        <taxon>Bacteria</taxon>
        <taxon>Pseudomonadati</taxon>
        <taxon>Pseudomonadota</taxon>
        <taxon>Alphaproteobacteria</taxon>
        <taxon>Rhodospirillales</taxon>
        <taxon>Azospirillaceae</taxon>
        <taxon>Azospirillum</taxon>
    </lineage>
</organism>
<dbReference type="Gene3D" id="3.40.50.2300">
    <property type="match status" value="1"/>
</dbReference>
<dbReference type="Proteomes" id="UP000605086">
    <property type="component" value="Unassembled WGS sequence"/>
</dbReference>
<dbReference type="InterPro" id="IPR011006">
    <property type="entry name" value="CheY-like_superfamily"/>
</dbReference>
<keyword evidence="6" id="KW-1185">Reference proteome</keyword>